<evidence type="ECO:0000313" key="1">
    <source>
        <dbReference type="EMBL" id="CAB4011829.1"/>
    </source>
</evidence>
<dbReference type="InterPro" id="IPR041588">
    <property type="entry name" value="Integrase_H2C2"/>
</dbReference>
<accession>A0A6S7I4G9</accession>
<keyword evidence="2" id="KW-1185">Reference proteome</keyword>
<evidence type="ECO:0000313" key="2">
    <source>
        <dbReference type="Proteomes" id="UP001152795"/>
    </source>
</evidence>
<dbReference type="Pfam" id="PF17921">
    <property type="entry name" value="Integrase_H2C2"/>
    <property type="match status" value="1"/>
</dbReference>
<dbReference type="InterPro" id="IPR050951">
    <property type="entry name" value="Retrovirus_Pol_polyprotein"/>
</dbReference>
<dbReference type="PANTHER" id="PTHR37984:SF11">
    <property type="entry name" value="INTEGRASE CATALYTIC DOMAIN-CONTAINING PROTEIN"/>
    <property type="match status" value="1"/>
</dbReference>
<dbReference type="Proteomes" id="UP001152795">
    <property type="component" value="Unassembled WGS sequence"/>
</dbReference>
<sequence length="206" mass="23221">MSNMLTIDAAELINVIYVIIQLNKQVELYRSFPSRALHLKTTPTVLWVPEPPVIEVRTRRGGSGHTSIQPQFEPLTDEQLEAHVNWVVTNGVPPSPKIKEIHSATHFDPVLCDFYKAIENQRTIDGAKFRQHRIVGEKLSITKGVILRGNRIMTPKSLQNKVIKVAHEGHQGLVKDKQLLRSRVWFPKMDDAVLAIVGPCIACQVL</sequence>
<dbReference type="Gene3D" id="1.10.340.70">
    <property type="match status" value="1"/>
</dbReference>
<proteinExistence type="predicted"/>
<organism evidence="1 2">
    <name type="scientific">Paramuricea clavata</name>
    <name type="common">Red gorgonian</name>
    <name type="synonym">Violescent sea-whip</name>
    <dbReference type="NCBI Taxonomy" id="317549"/>
    <lineage>
        <taxon>Eukaryota</taxon>
        <taxon>Metazoa</taxon>
        <taxon>Cnidaria</taxon>
        <taxon>Anthozoa</taxon>
        <taxon>Octocorallia</taxon>
        <taxon>Malacalcyonacea</taxon>
        <taxon>Plexauridae</taxon>
        <taxon>Paramuricea</taxon>
    </lineage>
</organism>
<dbReference type="AlphaFoldDB" id="A0A6S7I4G9"/>
<name>A0A6S7I4G9_PARCT</name>
<gene>
    <name evidence="1" type="ORF">PACLA_8A030097</name>
</gene>
<dbReference type="PANTHER" id="PTHR37984">
    <property type="entry name" value="PROTEIN CBG26694"/>
    <property type="match status" value="1"/>
</dbReference>
<reference evidence="1" key="1">
    <citation type="submission" date="2020-04" db="EMBL/GenBank/DDBJ databases">
        <authorList>
            <person name="Alioto T."/>
            <person name="Alioto T."/>
            <person name="Gomez Garrido J."/>
        </authorList>
    </citation>
    <scope>NUCLEOTIDE SEQUENCE</scope>
    <source>
        <strain evidence="1">A484AB</strain>
    </source>
</reference>
<comment type="caution">
    <text evidence="1">The sequence shown here is derived from an EMBL/GenBank/DDBJ whole genome shotgun (WGS) entry which is preliminary data.</text>
</comment>
<protein>
    <submittedName>
        <fullName evidence="1">Uncharacterized protein</fullName>
    </submittedName>
</protein>
<dbReference type="EMBL" id="CACRXK020007279">
    <property type="protein sequence ID" value="CAB4011829.1"/>
    <property type="molecule type" value="Genomic_DNA"/>
</dbReference>